<reference evidence="2 3" key="1">
    <citation type="submission" date="2019-09" db="EMBL/GenBank/DDBJ databases">
        <authorList>
            <person name="Brejova B."/>
        </authorList>
    </citation>
    <scope>NUCLEOTIDE SEQUENCE [LARGE SCALE GENOMIC DNA]</scope>
</reference>
<dbReference type="Proteomes" id="UP000398389">
    <property type="component" value="Unassembled WGS sequence"/>
</dbReference>
<dbReference type="InterPro" id="IPR018870">
    <property type="entry name" value="Tti2"/>
</dbReference>
<keyword evidence="3" id="KW-1185">Reference proteome</keyword>
<dbReference type="GO" id="GO:0005634">
    <property type="term" value="C:nucleus"/>
    <property type="evidence" value="ECO:0007669"/>
    <property type="project" value="TreeGrafter"/>
</dbReference>
<dbReference type="AlphaFoldDB" id="A0A5E8BF00"/>
<sequence length="550" mass="62192">MASDTLDYLEYTKIKIADAAITYSLSQIEESFARFMKWKSAALLSLGTPEPPLSINDLDTTLGQLDLIISSKPSILLGKESKFAFLLSQAVRPLSGEWIWYKQELTEMTPKWAAQRNFVEEALPLLLVVSIKYFTKILETKEDSRISLFTALCCYLYKGYPWSDSIPANITKALNACAVQVFDETPGYFDILFIDVIKPTFSSAATHKEISAAGRKVFTANDEQPRLSHAFSKGFMDDPSFQKDPWKESRVYVISLLEVYLRHTIAVKSTTQTQWSFFVPCVLNIIDYHNPAYKCKGADLLVLLIDSVSEDFFKKTGVATVFWEALKPSLTFLPPSTPISIAVPLSKSTFEAMIKLSYLNLASKRKTSDDKKTNIKPISIDLQEEYLLEGIFRGVSHTNKSPEMVTVFINSANILVLNHLKTYTTPHLKPLIGIVVGTLCDPFISYAPELMSASAKLLQTLIRAVWFRIPYYRYDILRGVIMASRRIIEEKNDGLIGPSEDLRESVKMLEESVRVCMKQKLDSELGLSTFQKEIEILESKEPSFKELMKT</sequence>
<proteinExistence type="inferred from homology"/>
<protein>
    <recommendedName>
        <fullName evidence="4">Pre-rRNA-processing protein RIX1</fullName>
    </recommendedName>
</protein>
<evidence type="ECO:0000256" key="1">
    <source>
        <dbReference type="ARBA" id="ARBA00034736"/>
    </source>
</evidence>
<name>A0A5E8BF00_9ASCO</name>
<dbReference type="Pfam" id="PF10521">
    <property type="entry name" value="Tti2"/>
    <property type="match status" value="1"/>
</dbReference>
<dbReference type="PANTHER" id="PTHR32226">
    <property type="entry name" value="TELO2-INTERACTING PROTEIN 2"/>
    <property type="match status" value="1"/>
</dbReference>
<evidence type="ECO:0000313" key="3">
    <source>
        <dbReference type="Proteomes" id="UP000398389"/>
    </source>
</evidence>
<gene>
    <name evidence="2" type="ORF">SAPINGB_P002218</name>
</gene>
<evidence type="ECO:0000313" key="2">
    <source>
        <dbReference type="EMBL" id="VVT49332.1"/>
    </source>
</evidence>
<dbReference type="OrthoDB" id="6417021at2759"/>
<accession>A0A5E8BF00</accession>
<dbReference type="GO" id="GO:0110078">
    <property type="term" value="C:TTT Hsp90 cochaperone complex"/>
    <property type="evidence" value="ECO:0007669"/>
    <property type="project" value="InterPro"/>
</dbReference>
<dbReference type="EMBL" id="CABVLU010000002">
    <property type="protein sequence ID" value="VVT49332.1"/>
    <property type="molecule type" value="Genomic_DNA"/>
</dbReference>
<dbReference type="RefSeq" id="XP_031852828.1">
    <property type="nucleotide sequence ID" value="XM_031996937.1"/>
</dbReference>
<dbReference type="GeneID" id="43581037"/>
<evidence type="ECO:0008006" key="4">
    <source>
        <dbReference type="Google" id="ProtNLM"/>
    </source>
</evidence>
<dbReference type="GO" id="GO:0005829">
    <property type="term" value="C:cytosol"/>
    <property type="evidence" value="ECO:0007669"/>
    <property type="project" value="TreeGrafter"/>
</dbReference>
<organism evidence="2 3">
    <name type="scientific">Magnusiomyces paraingens</name>
    <dbReference type="NCBI Taxonomy" id="2606893"/>
    <lineage>
        <taxon>Eukaryota</taxon>
        <taxon>Fungi</taxon>
        <taxon>Dikarya</taxon>
        <taxon>Ascomycota</taxon>
        <taxon>Saccharomycotina</taxon>
        <taxon>Dipodascomycetes</taxon>
        <taxon>Dipodascales</taxon>
        <taxon>Dipodascaceae</taxon>
        <taxon>Magnusiomyces</taxon>
    </lineage>
</organism>
<comment type="similarity">
    <text evidence="1">Belongs to the TTI2 family.</text>
</comment>
<dbReference type="PANTHER" id="PTHR32226:SF2">
    <property type="entry name" value="TELO2-INTERACTING PROTEIN 2"/>
    <property type="match status" value="1"/>
</dbReference>